<name>A0AA46HAS8_9XANT</name>
<dbReference type="Proteomes" id="UP000254168">
    <property type="component" value="Unassembled WGS sequence"/>
</dbReference>
<reference evidence="2 3" key="1">
    <citation type="submission" date="2018-06" db="EMBL/GenBank/DDBJ databases">
        <authorList>
            <person name="Pothier F. J."/>
        </authorList>
    </citation>
    <scope>NUCLEOTIDE SEQUENCE [LARGE SCALE GENOMIC DNA]</scope>
    <source>
        <strain evidence="2 3">CPBF 424</strain>
    </source>
</reference>
<protein>
    <submittedName>
        <fullName evidence="2">Uncharacterized protein</fullName>
    </submittedName>
</protein>
<accession>A0AA46HAS8</accession>
<gene>
    <name evidence="2" type="ORF">CPBF424_23860</name>
</gene>
<evidence type="ECO:0000313" key="3">
    <source>
        <dbReference type="Proteomes" id="UP000254168"/>
    </source>
</evidence>
<evidence type="ECO:0000256" key="1">
    <source>
        <dbReference type="SAM" id="SignalP"/>
    </source>
</evidence>
<keyword evidence="3" id="KW-1185">Reference proteome</keyword>
<feature type="chain" id="PRO_5041460162" evidence="1">
    <location>
        <begin position="33"/>
        <end position="208"/>
    </location>
</feature>
<comment type="caution">
    <text evidence="2">The sequence shown here is derived from an EMBL/GenBank/DDBJ whole genome shotgun (WGS) entry which is preliminary data.</text>
</comment>
<sequence length="208" mass="22717">MFEHHQSGRRLRFRNMLAIVALSLVSIGSAQAQTIKDNFQQWLGHQQKAYYVNKSTNAIACPRGGGGACIQGQETSGTSQCVEQSFNIGASWEPPIPPVWGAFSLSGGGGKSWSACHERSESVTCQPDHGFEGRAANWVGERMGRIKMISAKTYRVAGQFAACPPHFTASDFSGKWGRFTLCTFNGAGQTVDGYLPEFERQICLYTPI</sequence>
<keyword evidence="1" id="KW-0732">Signal</keyword>
<evidence type="ECO:0000313" key="2">
    <source>
        <dbReference type="EMBL" id="SUZ28570.1"/>
    </source>
</evidence>
<feature type="signal peptide" evidence="1">
    <location>
        <begin position="1"/>
        <end position="32"/>
    </location>
</feature>
<dbReference type="AlphaFoldDB" id="A0AA46HAS8"/>
<proteinExistence type="predicted"/>
<dbReference type="EMBL" id="UIHB01000003">
    <property type="protein sequence ID" value="SUZ28570.1"/>
    <property type="molecule type" value="Genomic_DNA"/>
</dbReference>
<organism evidence="2 3">
    <name type="scientific">Xanthomonas euroxanthea</name>
    <dbReference type="NCBI Taxonomy" id="2259622"/>
    <lineage>
        <taxon>Bacteria</taxon>
        <taxon>Pseudomonadati</taxon>
        <taxon>Pseudomonadota</taxon>
        <taxon>Gammaproteobacteria</taxon>
        <taxon>Lysobacterales</taxon>
        <taxon>Lysobacteraceae</taxon>
        <taxon>Xanthomonas</taxon>
    </lineage>
</organism>